<reference evidence="2 3" key="1">
    <citation type="submission" date="2015-09" db="EMBL/GenBank/DDBJ databases">
        <title>Draft genome of the parasitic nematode Teladorsagia circumcincta isolate WARC Sus (inbred).</title>
        <authorList>
            <person name="Mitreva M."/>
        </authorList>
    </citation>
    <scope>NUCLEOTIDE SEQUENCE [LARGE SCALE GENOMIC DNA]</scope>
    <source>
        <strain evidence="2 3">S</strain>
    </source>
</reference>
<dbReference type="Gene3D" id="3.10.110.10">
    <property type="entry name" value="Ubiquitin Conjugating Enzyme"/>
    <property type="match status" value="1"/>
</dbReference>
<dbReference type="AlphaFoldDB" id="A0A2G9TKD3"/>
<accession>A0A2G9TKD3</accession>
<dbReference type="OrthoDB" id="9993688at2759"/>
<dbReference type="InterPro" id="IPR016135">
    <property type="entry name" value="UBQ-conjugating_enzyme/RWD"/>
</dbReference>
<keyword evidence="2" id="KW-0436">Ligase</keyword>
<evidence type="ECO:0000313" key="3">
    <source>
        <dbReference type="Proteomes" id="UP000230423"/>
    </source>
</evidence>
<name>A0A2G9TKD3_TELCI</name>
<gene>
    <name evidence="2" type="ORF">TELCIR_20126</name>
</gene>
<organism evidence="2 3">
    <name type="scientific">Teladorsagia circumcincta</name>
    <name type="common">Brown stomach worm</name>
    <name type="synonym">Ostertagia circumcincta</name>
    <dbReference type="NCBI Taxonomy" id="45464"/>
    <lineage>
        <taxon>Eukaryota</taxon>
        <taxon>Metazoa</taxon>
        <taxon>Ecdysozoa</taxon>
        <taxon>Nematoda</taxon>
        <taxon>Chromadorea</taxon>
        <taxon>Rhabditida</taxon>
        <taxon>Rhabditina</taxon>
        <taxon>Rhabditomorpha</taxon>
        <taxon>Strongyloidea</taxon>
        <taxon>Trichostrongylidae</taxon>
        <taxon>Teladorsagia</taxon>
    </lineage>
</organism>
<proteinExistence type="predicted"/>
<evidence type="ECO:0000313" key="2">
    <source>
        <dbReference type="EMBL" id="PIO58439.1"/>
    </source>
</evidence>
<dbReference type="SUPFAM" id="SSF54495">
    <property type="entry name" value="UBC-like"/>
    <property type="match status" value="1"/>
</dbReference>
<sequence>MLVEEGRVADYQDRPRGLRFVLKRATTGVYCRTWEPKKNSNYSFFRAASLTLRTVLLSIQALMCSPEPKDPQDAVVAKQYMSNPGLFKETAVYWTIKYAKGKAEENPHYRERVEKLRDMGVTE</sequence>
<dbReference type="Proteomes" id="UP000230423">
    <property type="component" value="Unassembled WGS sequence"/>
</dbReference>
<feature type="domain" description="UBC core" evidence="1">
    <location>
        <begin position="1"/>
        <end position="100"/>
    </location>
</feature>
<evidence type="ECO:0000259" key="1">
    <source>
        <dbReference type="PROSITE" id="PS50127"/>
    </source>
</evidence>
<dbReference type="InterPro" id="IPR000608">
    <property type="entry name" value="UBC"/>
</dbReference>
<protein>
    <submittedName>
        <fullName evidence="2">Ubiquitin--protein ligase</fullName>
    </submittedName>
</protein>
<dbReference type="PROSITE" id="PS50127">
    <property type="entry name" value="UBC_2"/>
    <property type="match status" value="1"/>
</dbReference>
<feature type="non-terminal residue" evidence="2">
    <location>
        <position position="123"/>
    </location>
</feature>
<dbReference type="EMBL" id="KZ361152">
    <property type="protein sequence ID" value="PIO58439.1"/>
    <property type="molecule type" value="Genomic_DNA"/>
</dbReference>
<keyword evidence="3" id="KW-1185">Reference proteome</keyword>
<dbReference type="Pfam" id="PF00179">
    <property type="entry name" value="UQ_con"/>
    <property type="match status" value="1"/>
</dbReference>
<dbReference type="GO" id="GO:0016874">
    <property type="term" value="F:ligase activity"/>
    <property type="evidence" value="ECO:0007669"/>
    <property type="project" value="UniProtKB-KW"/>
</dbReference>